<evidence type="ECO:0000313" key="9">
    <source>
        <dbReference type="EMBL" id="KRX27726.1"/>
    </source>
</evidence>
<comment type="similarity">
    <text evidence="3">Belongs to the prefoldin subunit beta family.</text>
</comment>
<evidence type="ECO:0000256" key="5">
    <source>
        <dbReference type="ARBA" id="ARBA00016313"/>
    </source>
</evidence>
<dbReference type="OrthoDB" id="20282at2759"/>
<dbReference type="STRING" id="6336.A0A0V0SLM7"/>
<keyword evidence="7" id="KW-0143">Chaperone</keyword>
<proteinExistence type="inferred from homology"/>
<comment type="subunit">
    <text evidence="4">Heterohexamer of two PFD-alpha type and four PFD-beta type subunits.</text>
</comment>
<dbReference type="AlphaFoldDB" id="A0A0V0SLM7"/>
<organism evidence="9 10">
    <name type="scientific">Trichinella nelsoni</name>
    <dbReference type="NCBI Taxonomy" id="6336"/>
    <lineage>
        <taxon>Eukaryota</taxon>
        <taxon>Metazoa</taxon>
        <taxon>Ecdysozoa</taxon>
        <taxon>Nematoda</taxon>
        <taxon>Enoplea</taxon>
        <taxon>Dorylaimia</taxon>
        <taxon>Trichinellida</taxon>
        <taxon>Trichinellidae</taxon>
        <taxon>Trichinella</taxon>
    </lineage>
</organism>
<dbReference type="GO" id="GO:0051082">
    <property type="term" value="F:unfolded protein binding"/>
    <property type="evidence" value="ECO:0007669"/>
    <property type="project" value="InterPro"/>
</dbReference>
<evidence type="ECO:0000256" key="1">
    <source>
        <dbReference type="ARBA" id="ARBA00003581"/>
    </source>
</evidence>
<accession>A0A0V0SLM7</accession>
<dbReference type="SUPFAM" id="SSF46579">
    <property type="entry name" value="Prefoldin"/>
    <property type="match status" value="1"/>
</dbReference>
<dbReference type="Pfam" id="PF01920">
    <property type="entry name" value="Prefoldin_2"/>
    <property type="match status" value="1"/>
</dbReference>
<protein>
    <recommendedName>
        <fullName evidence="5">p53 and DNA damage-regulated protein 1</fullName>
    </recommendedName>
</protein>
<keyword evidence="10" id="KW-1185">Reference proteome</keyword>
<dbReference type="InterPro" id="IPR002777">
    <property type="entry name" value="PFD_beta-like"/>
</dbReference>
<dbReference type="PANTHER" id="PTHR21162">
    <property type="entry name" value="P53 AND DNA DAMAGE-REGULATED PROTEIN"/>
    <property type="match status" value="1"/>
</dbReference>
<dbReference type="EMBL" id="JYDL01000002">
    <property type="protein sequence ID" value="KRX27726.1"/>
    <property type="molecule type" value="Genomic_DNA"/>
</dbReference>
<comment type="caution">
    <text evidence="9">The sequence shown here is derived from an EMBL/GenBank/DDBJ whole genome shotgun (WGS) entry which is preliminary data.</text>
</comment>
<name>A0A0V0SLM7_9BILA</name>
<sequence>MEIEKNEHVAKQTEIEIAAEEVLMYRAELLELDRKRQSNREGLRALQKMDKDDKVWILLGQSFIKIPVEKALKAYQQEKLNIEKKVNECRDDTKNKVDLLCKLEGAENRLAGFNLKSLNQEEAKTVKWN</sequence>
<evidence type="ECO:0000256" key="6">
    <source>
        <dbReference type="ARBA" id="ARBA00022490"/>
    </source>
</evidence>
<evidence type="ECO:0000256" key="7">
    <source>
        <dbReference type="ARBA" id="ARBA00023186"/>
    </source>
</evidence>
<comment type="function">
    <text evidence="1">May play a role in chaperone-mediated protein folding.</text>
</comment>
<dbReference type="CDD" id="cd22860">
    <property type="entry name" value="PDRG1"/>
    <property type="match status" value="1"/>
</dbReference>
<comment type="subcellular location">
    <subcellularLocation>
        <location evidence="2">Cytoplasm</location>
    </subcellularLocation>
</comment>
<dbReference type="Proteomes" id="UP000054630">
    <property type="component" value="Unassembled WGS sequence"/>
</dbReference>
<keyword evidence="6" id="KW-0963">Cytoplasm</keyword>
<reference evidence="9 10" key="1">
    <citation type="submission" date="2015-01" db="EMBL/GenBank/DDBJ databases">
        <title>Evolution of Trichinella species and genotypes.</title>
        <authorList>
            <person name="Korhonen P.K."/>
            <person name="Edoardo P."/>
            <person name="Giuseppe L.R."/>
            <person name="Gasser R.B."/>
        </authorList>
    </citation>
    <scope>NUCLEOTIDE SEQUENCE [LARGE SCALE GENOMIC DNA]</scope>
    <source>
        <strain evidence="9">ISS37</strain>
    </source>
</reference>
<evidence type="ECO:0000256" key="8">
    <source>
        <dbReference type="ARBA" id="ARBA00026022"/>
    </source>
</evidence>
<evidence type="ECO:0000256" key="3">
    <source>
        <dbReference type="ARBA" id="ARBA00008045"/>
    </source>
</evidence>
<evidence type="ECO:0000313" key="10">
    <source>
        <dbReference type="Proteomes" id="UP000054630"/>
    </source>
</evidence>
<gene>
    <name evidence="9" type="primary">Pdrg1</name>
    <name evidence="9" type="ORF">T07_11964</name>
</gene>
<evidence type="ECO:0000256" key="2">
    <source>
        <dbReference type="ARBA" id="ARBA00004496"/>
    </source>
</evidence>
<dbReference type="InterPro" id="IPR030482">
    <property type="entry name" value="PDRG1"/>
</dbReference>
<evidence type="ECO:0000256" key="4">
    <source>
        <dbReference type="ARBA" id="ARBA00011695"/>
    </source>
</evidence>
<dbReference type="GO" id="GO:0016272">
    <property type="term" value="C:prefoldin complex"/>
    <property type="evidence" value="ECO:0007669"/>
    <property type="project" value="InterPro"/>
</dbReference>
<dbReference type="GO" id="GO:0006457">
    <property type="term" value="P:protein folding"/>
    <property type="evidence" value="ECO:0007669"/>
    <property type="project" value="InterPro"/>
</dbReference>
<comment type="subunit">
    <text evidence="8">Component of the PAQosome complex which is responsible for the biogenesis of several protein complexes and which consists of R2TP complex members RUVBL1, RUVBL2, RPAP3 and PIH1D1, URI complex members PFDN2, PFDN6, PDRG1, UXT and URI1 as well as ASDURF, POLR2E and DNAAF10/WDR92.</text>
</comment>
<dbReference type="GO" id="GO:0005737">
    <property type="term" value="C:cytoplasm"/>
    <property type="evidence" value="ECO:0007669"/>
    <property type="project" value="UniProtKB-SubCell"/>
</dbReference>
<dbReference type="PANTHER" id="PTHR21162:SF0">
    <property type="entry name" value="P53 AND DNA DAMAGE-REGULATED PROTEIN 1"/>
    <property type="match status" value="1"/>
</dbReference>